<evidence type="ECO:0000256" key="4">
    <source>
        <dbReference type="ARBA" id="ARBA00017004"/>
    </source>
</evidence>
<dbReference type="SUPFAM" id="SSF81427">
    <property type="entry name" value="Mitochondrial cytochrome c oxidase subunit VIIc (aka VIIIa)"/>
    <property type="match status" value="1"/>
</dbReference>
<dbReference type="GO" id="GO:0045277">
    <property type="term" value="C:respiratory chain complex IV"/>
    <property type="evidence" value="ECO:0007669"/>
    <property type="project" value="InterPro"/>
</dbReference>
<protein>
    <recommendedName>
        <fullName evidence="4">Cytochrome c oxidase subunit 7C, mitochondrial</fullName>
    </recommendedName>
    <alternativeName>
        <fullName evidence="11">Cytochrome c oxidase polypeptide VIIc</fullName>
    </alternativeName>
</protein>
<evidence type="ECO:0000256" key="8">
    <source>
        <dbReference type="ARBA" id="ARBA00022989"/>
    </source>
</evidence>
<evidence type="ECO:0000256" key="2">
    <source>
        <dbReference type="ARBA" id="ARBA00004673"/>
    </source>
</evidence>
<evidence type="ECO:0000256" key="7">
    <source>
        <dbReference type="ARBA" id="ARBA00022946"/>
    </source>
</evidence>
<comment type="subcellular location">
    <subcellularLocation>
        <location evidence="1">Mitochondrion inner membrane</location>
        <topology evidence="1">Single-pass membrane protein</topology>
    </subcellularLocation>
</comment>
<proteinExistence type="inferred from homology"/>
<dbReference type="VEuPathDB" id="VectorBase:PPAPM1_010311"/>
<comment type="pathway">
    <text evidence="2">Energy metabolism; oxidative phosphorylation.</text>
</comment>
<keyword evidence="13" id="KW-1185">Reference proteome</keyword>
<evidence type="ECO:0000256" key="10">
    <source>
        <dbReference type="ARBA" id="ARBA00023136"/>
    </source>
</evidence>
<dbReference type="GeneID" id="129801624"/>
<dbReference type="GO" id="GO:0006123">
    <property type="term" value="P:mitochondrial electron transport, cytochrome c to oxygen"/>
    <property type="evidence" value="ECO:0007669"/>
    <property type="project" value="InterPro"/>
</dbReference>
<sequence>MLGRASTLVRSTLSNSIRYGSHGGIPGENLPFQLHNRYRLTAWFCVFFGSGLALPFVVVRHQLLKK</sequence>
<evidence type="ECO:0000256" key="1">
    <source>
        <dbReference type="ARBA" id="ARBA00004434"/>
    </source>
</evidence>
<dbReference type="GO" id="GO:0005743">
    <property type="term" value="C:mitochondrial inner membrane"/>
    <property type="evidence" value="ECO:0007669"/>
    <property type="project" value="UniProtKB-SubCell"/>
</dbReference>
<accession>A0A1B0D137</accession>
<evidence type="ECO:0000313" key="13">
    <source>
        <dbReference type="Proteomes" id="UP000092462"/>
    </source>
</evidence>
<dbReference type="InterPro" id="IPR004202">
    <property type="entry name" value="COX7C/Cox8"/>
</dbReference>
<dbReference type="FunFam" id="4.10.49.10:FF:000001">
    <property type="entry name" value="Cytochrome c oxidase subunit 7C"/>
    <property type="match status" value="1"/>
</dbReference>
<dbReference type="Proteomes" id="UP000092462">
    <property type="component" value="Unassembled WGS sequence"/>
</dbReference>
<name>A0A1B0D137_PHLPP</name>
<evidence type="ECO:0000256" key="11">
    <source>
        <dbReference type="ARBA" id="ARBA00031140"/>
    </source>
</evidence>
<evidence type="ECO:0000256" key="6">
    <source>
        <dbReference type="ARBA" id="ARBA00022792"/>
    </source>
</evidence>
<dbReference type="PANTHER" id="PTHR13313:SF0">
    <property type="entry name" value="CYTOCHROME C OXIDASE SUBUNIT 7C, MITOCHONDRIAL"/>
    <property type="match status" value="1"/>
</dbReference>
<dbReference type="Gene3D" id="4.10.49.10">
    <property type="entry name" value="Cytochrome c oxidase subunit VIIc"/>
    <property type="match status" value="1"/>
</dbReference>
<evidence type="ECO:0000256" key="3">
    <source>
        <dbReference type="ARBA" id="ARBA00010514"/>
    </source>
</evidence>
<keyword evidence="6" id="KW-0999">Mitochondrion inner membrane</keyword>
<dbReference type="VEuPathDB" id="VectorBase:PPAI001061"/>
<dbReference type="RefSeq" id="XP_055702823.1">
    <property type="nucleotide sequence ID" value="XM_055846848.1"/>
</dbReference>
<evidence type="ECO:0000256" key="9">
    <source>
        <dbReference type="ARBA" id="ARBA00023128"/>
    </source>
</evidence>
<dbReference type="Pfam" id="PF02935">
    <property type="entry name" value="COX7C"/>
    <property type="match status" value="1"/>
</dbReference>
<keyword evidence="8" id="KW-1133">Transmembrane helix</keyword>
<keyword evidence="9" id="KW-0496">Mitochondrion</keyword>
<dbReference type="KEGG" id="ppap:129801624"/>
<keyword evidence="10" id="KW-0472">Membrane</keyword>
<dbReference type="EnsemblMetazoa" id="PPAI001061-RA">
    <property type="protein sequence ID" value="PPAI001061-PA"/>
    <property type="gene ID" value="PPAI001061"/>
</dbReference>
<reference evidence="12" key="1">
    <citation type="submission" date="2022-08" db="UniProtKB">
        <authorList>
            <consortium name="EnsemblMetazoa"/>
        </authorList>
    </citation>
    <scope>IDENTIFICATION</scope>
    <source>
        <strain evidence="12">Israel</strain>
    </source>
</reference>
<comment type="similarity">
    <text evidence="3">Belongs to the cytochrome c oxidase VIIc family.</text>
</comment>
<dbReference type="PANTHER" id="PTHR13313">
    <property type="entry name" value="CYTOCHROME C OXIDASE SUBUNIT VIIC"/>
    <property type="match status" value="1"/>
</dbReference>
<dbReference type="CDD" id="cd00929">
    <property type="entry name" value="Cyt_c_Oxidase_VIIc"/>
    <property type="match status" value="1"/>
</dbReference>
<evidence type="ECO:0000256" key="5">
    <source>
        <dbReference type="ARBA" id="ARBA00022692"/>
    </source>
</evidence>
<evidence type="ECO:0000313" key="12">
    <source>
        <dbReference type="EnsemblMetazoa" id="PPAI001061-PA"/>
    </source>
</evidence>
<dbReference type="OrthoDB" id="9974841at2759"/>
<organism evidence="12 13">
    <name type="scientific">Phlebotomus papatasi</name>
    <name type="common">Sandfly</name>
    <dbReference type="NCBI Taxonomy" id="29031"/>
    <lineage>
        <taxon>Eukaryota</taxon>
        <taxon>Metazoa</taxon>
        <taxon>Ecdysozoa</taxon>
        <taxon>Arthropoda</taxon>
        <taxon>Hexapoda</taxon>
        <taxon>Insecta</taxon>
        <taxon>Pterygota</taxon>
        <taxon>Neoptera</taxon>
        <taxon>Endopterygota</taxon>
        <taxon>Diptera</taxon>
        <taxon>Nematocera</taxon>
        <taxon>Psychodoidea</taxon>
        <taxon>Psychodidae</taxon>
        <taxon>Phlebotomus</taxon>
        <taxon>Phlebotomus</taxon>
    </lineage>
</organism>
<dbReference type="InterPro" id="IPR036636">
    <property type="entry name" value="COX7C/Cox8_sf"/>
</dbReference>
<keyword evidence="7" id="KW-0809">Transit peptide</keyword>
<dbReference type="EMBL" id="AJVK01010180">
    <property type="status" value="NOT_ANNOTATED_CDS"/>
    <property type="molecule type" value="Genomic_DNA"/>
</dbReference>
<keyword evidence="5" id="KW-0812">Transmembrane</keyword>
<dbReference type="AlphaFoldDB" id="A0A1B0D137"/>